<accession>A0A975BMR9</accession>
<protein>
    <recommendedName>
        <fullName evidence="3">DNA-binding protein</fullName>
    </recommendedName>
</protein>
<proteinExistence type="predicted"/>
<dbReference type="Gene3D" id="3.40.50.450">
    <property type="match status" value="1"/>
</dbReference>
<organism evidence="1 2">
    <name type="scientific">Desulfonema magnum</name>
    <dbReference type="NCBI Taxonomy" id="45655"/>
    <lineage>
        <taxon>Bacteria</taxon>
        <taxon>Pseudomonadati</taxon>
        <taxon>Thermodesulfobacteriota</taxon>
        <taxon>Desulfobacteria</taxon>
        <taxon>Desulfobacterales</taxon>
        <taxon>Desulfococcaceae</taxon>
        <taxon>Desulfonema</taxon>
    </lineage>
</organism>
<reference evidence="1" key="1">
    <citation type="journal article" date="2021" name="Microb. Physiol.">
        <title>Proteogenomic Insights into the Physiology of Marine, Sulfate-Reducing, Filamentous Desulfonema limicola and Desulfonema magnum.</title>
        <authorList>
            <person name="Schnaars V."/>
            <person name="Wohlbrand L."/>
            <person name="Scheve S."/>
            <person name="Hinrichs C."/>
            <person name="Reinhardt R."/>
            <person name="Rabus R."/>
        </authorList>
    </citation>
    <scope>NUCLEOTIDE SEQUENCE</scope>
    <source>
        <strain evidence="1">4be13</strain>
    </source>
</reference>
<gene>
    <name evidence="1" type="ORF">dnm_044170</name>
</gene>
<evidence type="ECO:0000313" key="2">
    <source>
        <dbReference type="Proteomes" id="UP000663722"/>
    </source>
</evidence>
<dbReference type="KEGG" id="dmm:dnm_044170"/>
<dbReference type="AlphaFoldDB" id="A0A975BMR9"/>
<dbReference type="EMBL" id="CP061800">
    <property type="protein sequence ID" value="QTA88373.1"/>
    <property type="molecule type" value="Genomic_DNA"/>
</dbReference>
<dbReference type="Proteomes" id="UP000663722">
    <property type="component" value="Chromosome"/>
</dbReference>
<name>A0A975BMR9_9BACT</name>
<dbReference type="RefSeq" id="WP_207683167.1">
    <property type="nucleotide sequence ID" value="NZ_CP061800.1"/>
</dbReference>
<sequence>MKPSDLHFLGNKAILNVRKTAFLCSRKCPAEMIVKAYDWAIEQRKKGNCVMSCFHSQIEKDVFQILAKGKQPMILALARGMKKRWEPEIKTALGQNRLLILSPFDASVKWITSARAEIRNRLILELADEIRIAHAEKGGSLEALLPHFKNKNVIIGFD</sequence>
<evidence type="ECO:0008006" key="3">
    <source>
        <dbReference type="Google" id="ProtNLM"/>
    </source>
</evidence>
<evidence type="ECO:0000313" key="1">
    <source>
        <dbReference type="EMBL" id="QTA88373.1"/>
    </source>
</evidence>
<keyword evidence="2" id="KW-1185">Reference proteome</keyword>